<comment type="similarity">
    <text evidence="1">Belongs to the 'GDXG' lipolytic enzyme family.</text>
</comment>
<name>A0ABY6ZY68_9PSED</name>
<dbReference type="RefSeq" id="WP_254469649.1">
    <property type="nucleotide sequence ID" value="NZ_CP113432.1"/>
</dbReference>
<dbReference type="SUPFAM" id="SSF53474">
    <property type="entry name" value="alpha/beta-Hydrolases"/>
    <property type="match status" value="1"/>
</dbReference>
<dbReference type="Pfam" id="PF07859">
    <property type="entry name" value="Abhydrolase_3"/>
    <property type="match status" value="1"/>
</dbReference>
<evidence type="ECO:0000313" key="4">
    <source>
        <dbReference type="EMBL" id="WAI49640.1"/>
    </source>
</evidence>
<dbReference type="InterPro" id="IPR002168">
    <property type="entry name" value="Lipase_GDXG_HIS_AS"/>
</dbReference>
<dbReference type="PROSITE" id="PS01173">
    <property type="entry name" value="LIPASE_GDXG_HIS"/>
    <property type="match status" value="1"/>
</dbReference>
<dbReference type="InterPro" id="IPR013094">
    <property type="entry name" value="AB_hydrolase_3"/>
</dbReference>
<dbReference type="PANTHER" id="PTHR48081">
    <property type="entry name" value="AB HYDROLASE SUPERFAMILY PROTEIN C4A8.06C"/>
    <property type="match status" value="1"/>
</dbReference>
<dbReference type="EMBL" id="CP113432">
    <property type="protein sequence ID" value="WAI49640.1"/>
    <property type="molecule type" value="Genomic_DNA"/>
</dbReference>
<keyword evidence="5" id="KW-1185">Reference proteome</keyword>
<keyword evidence="2 4" id="KW-0378">Hydrolase</keyword>
<dbReference type="PANTHER" id="PTHR48081:SF8">
    <property type="entry name" value="ALPHA_BETA HYDROLASE FOLD-3 DOMAIN-CONTAINING PROTEIN-RELATED"/>
    <property type="match status" value="1"/>
</dbReference>
<evidence type="ECO:0000256" key="2">
    <source>
        <dbReference type="ARBA" id="ARBA00022801"/>
    </source>
</evidence>
<dbReference type="Proteomes" id="UP001163624">
    <property type="component" value="Chromosome"/>
</dbReference>
<feature type="domain" description="Alpha/beta hydrolase fold-3" evidence="3">
    <location>
        <begin position="80"/>
        <end position="284"/>
    </location>
</feature>
<dbReference type="Gene3D" id="3.40.50.1820">
    <property type="entry name" value="alpha/beta hydrolase"/>
    <property type="match status" value="1"/>
</dbReference>
<protein>
    <submittedName>
        <fullName evidence="4">Alpha/beta hydrolase</fullName>
    </submittedName>
</protein>
<accession>A0ABY6ZY68</accession>
<reference evidence="4" key="1">
    <citation type="submission" date="2022-11" db="EMBL/GenBank/DDBJ databases">
        <title>Pseudomonas triclosanedens sp. nov., a triclosan degrader isolated from activated sludge.</title>
        <authorList>
            <person name="Yin Y."/>
            <person name="Lu Z."/>
        </authorList>
    </citation>
    <scope>NUCLEOTIDE SEQUENCE</scope>
    <source>
        <strain evidence="4">ZM23</strain>
    </source>
</reference>
<dbReference type="InterPro" id="IPR029058">
    <property type="entry name" value="AB_hydrolase_fold"/>
</dbReference>
<proteinExistence type="inferred from homology"/>
<organism evidence="4 5">
    <name type="scientific">Pseudomonas triclosanedens</name>
    <dbReference type="NCBI Taxonomy" id="2961893"/>
    <lineage>
        <taxon>Bacteria</taxon>
        <taxon>Pseudomonadati</taxon>
        <taxon>Pseudomonadota</taxon>
        <taxon>Gammaproteobacteria</taxon>
        <taxon>Pseudomonadales</taxon>
        <taxon>Pseudomonadaceae</taxon>
        <taxon>Pseudomonas</taxon>
    </lineage>
</organism>
<evidence type="ECO:0000313" key="5">
    <source>
        <dbReference type="Proteomes" id="UP001163624"/>
    </source>
</evidence>
<evidence type="ECO:0000256" key="1">
    <source>
        <dbReference type="ARBA" id="ARBA00010515"/>
    </source>
</evidence>
<gene>
    <name evidence="4" type="ORF">OU419_28615</name>
</gene>
<dbReference type="GO" id="GO:0016787">
    <property type="term" value="F:hydrolase activity"/>
    <property type="evidence" value="ECO:0007669"/>
    <property type="project" value="UniProtKB-KW"/>
</dbReference>
<sequence>MTRHYPLSDAMQAFVERTQAFAENDPAINAQRAAYQRMATAFTPPRPPGLRISELCLDRLPTVRLYRPSGIPPAAGWPTLLYLHGGGWMLGSLGSHEFITAELALELGALVVAVDYRLAPEHPFPAALHDCLAVWRRLREGTLGEPVDSMRMLVIGDSAGGNLAASLCLALREAGEPLPCGQALIYPALGGGQTPARLECADAPLFSRADLDACLDAYLPHAGDRRDPLALPLRAGDFRGLPRAFIAVAEFDPLRDDGALYCSALREAGVESRFFNGAGLVHGALRARGVAEVEALYHALYQALRSFLGITPPAGRE</sequence>
<evidence type="ECO:0000259" key="3">
    <source>
        <dbReference type="Pfam" id="PF07859"/>
    </source>
</evidence>
<dbReference type="InterPro" id="IPR050300">
    <property type="entry name" value="GDXG_lipolytic_enzyme"/>
</dbReference>